<dbReference type="InterPro" id="IPR016185">
    <property type="entry name" value="PreATP-grasp_dom_sf"/>
</dbReference>
<accession>A0A238UFD7</accession>
<keyword evidence="4 11" id="KW-0547">Nucleotide-binding</keyword>
<dbReference type="UniPathway" id="UPA00074">
    <property type="reaction ID" value="UER00125"/>
</dbReference>
<dbReference type="InterPro" id="IPR037123">
    <property type="entry name" value="PRibGlycinamide_synth_C_sf"/>
</dbReference>
<evidence type="ECO:0000259" key="12">
    <source>
        <dbReference type="PROSITE" id="PS50975"/>
    </source>
</evidence>
<dbReference type="InterPro" id="IPR011054">
    <property type="entry name" value="Rudment_hybrid_motif"/>
</dbReference>
<evidence type="ECO:0000256" key="1">
    <source>
        <dbReference type="ARBA" id="ARBA00005174"/>
    </source>
</evidence>
<dbReference type="GO" id="GO:0004637">
    <property type="term" value="F:phosphoribosylamine-glycine ligase activity"/>
    <property type="evidence" value="ECO:0007669"/>
    <property type="project" value="UniProtKB-UniRule"/>
</dbReference>
<dbReference type="Pfam" id="PF01071">
    <property type="entry name" value="GARS_A"/>
    <property type="match status" value="1"/>
</dbReference>
<organism evidence="13 14">
    <name type="scientific">Tenacibaculum jejuense</name>
    <dbReference type="NCBI Taxonomy" id="584609"/>
    <lineage>
        <taxon>Bacteria</taxon>
        <taxon>Pseudomonadati</taxon>
        <taxon>Bacteroidota</taxon>
        <taxon>Flavobacteriia</taxon>
        <taxon>Flavobacteriales</taxon>
        <taxon>Flavobacteriaceae</taxon>
        <taxon>Tenacibaculum</taxon>
    </lineage>
</organism>
<evidence type="ECO:0000256" key="3">
    <source>
        <dbReference type="ARBA" id="ARBA00022598"/>
    </source>
</evidence>
<dbReference type="Pfam" id="PF02843">
    <property type="entry name" value="GARS_C"/>
    <property type="match status" value="1"/>
</dbReference>
<dbReference type="InterPro" id="IPR013815">
    <property type="entry name" value="ATP_grasp_subdomain_1"/>
</dbReference>
<dbReference type="OrthoDB" id="9807240at2"/>
<dbReference type="GO" id="GO:0006189">
    <property type="term" value="P:'de novo' IMP biosynthetic process"/>
    <property type="evidence" value="ECO:0007669"/>
    <property type="project" value="UniProtKB-UniRule"/>
</dbReference>
<dbReference type="InterPro" id="IPR011761">
    <property type="entry name" value="ATP-grasp"/>
</dbReference>
<evidence type="ECO:0000256" key="2">
    <source>
        <dbReference type="ARBA" id="ARBA00013255"/>
    </source>
</evidence>
<evidence type="ECO:0000256" key="4">
    <source>
        <dbReference type="ARBA" id="ARBA00022741"/>
    </source>
</evidence>
<dbReference type="Pfam" id="PF02844">
    <property type="entry name" value="GARS_N"/>
    <property type="match status" value="1"/>
</dbReference>
<dbReference type="SUPFAM" id="SSF56059">
    <property type="entry name" value="Glutathione synthetase ATP-binding domain-like"/>
    <property type="match status" value="1"/>
</dbReference>
<keyword evidence="3 10" id="KW-0436">Ligase</keyword>
<dbReference type="KEGG" id="tje:TJEJU_4084"/>
<dbReference type="SUPFAM" id="SSF52440">
    <property type="entry name" value="PreATP-grasp domain"/>
    <property type="match status" value="1"/>
</dbReference>
<dbReference type="GO" id="GO:0009113">
    <property type="term" value="P:purine nucleobase biosynthetic process"/>
    <property type="evidence" value="ECO:0007669"/>
    <property type="project" value="InterPro"/>
</dbReference>
<reference evidence="13 14" key="1">
    <citation type="submission" date="2017-07" db="EMBL/GenBank/DDBJ databases">
        <authorList>
            <person name="Sun Z.S."/>
            <person name="Albrecht U."/>
            <person name="Echele G."/>
            <person name="Lee C.C."/>
        </authorList>
    </citation>
    <scope>NUCLEOTIDE SEQUENCE [LARGE SCALE GENOMIC DNA]</scope>
    <source>
        <strain evidence="14">type strain: KCTC 22618</strain>
    </source>
</reference>
<dbReference type="InterPro" id="IPR020561">
    <property type="entry name" value="PRibGlycinamid_synth_ATP-grasp"/>
</dbReference>
<dbReference type="PANTHER" id="PTHR43472">
    <property type="entry name" value="PHOSPHORIBOSYLAMINE--GLYCINE LIGASE"/>
    <property type="match status" value="1"/>
</dbReference>
<name>A0A238UFD7_9FLAO</name>
<sequence>MNILVLGSGGREHAFTYKLSQSKKVNQVFVAPGNAGTDKIAKNLSINPTDFNAVKTAVLEHEINMVVVGPEAPLVEGVHDFFLADDQLKNIPVIGPKKDGALLEGSKDFSKQFMEKHNIPTAKYQSFTQDSLEDGYAFLETLNPPFVLKADGLAAGKGVLILDHIEEAKTELKEMLTNQKFGDASATVVIEEFLKGIELSVFVLTDGKSYKVLPSAKDYKRIGEGDTGLNTGGMGAISPVPFADTDFLTKVEDRIIKPTVDGLQKEGIDYRGFIFIGLMNVAGDPFVIEYNVRMGDPETEVVLPRINSDLFDLFEGVANQNLHEKTYEVTSQTATTVMLVSGGYPEAYEKGKAISGFEGIEDSIVFHAGTKITDTKVVTNGGRVMAITSFGDTIKDALAKSYKNIDKISFEKMNYRKDIGFDL</sequence>
<comment type="catalytic activity">
    <reaction evidence="10">
        <text>5-phospho-beta-D-ribosylamine + glycine + ATP = N(1)-(5-phospho-beta-D-ribosyl)glycinamide + ADP + phosphate + H(+)</text>
        <dbReference type="Rhea" id="RHEA:17453"/>
        <dbReference type="ChEBI" id="CHEBI:15378"/>
        <dbReference type="ChEBI" id="CHEBI:30616"/>
        <dbReference type="ChEBI" id="CHEBI:43474"/>
        <dbReference type="ChEBI" id="CHEBI:57305"/>
        <dbReference type="ChEBI" id="CHEBI:58681"/>
        <dbReference type="ChEBI" id="CHEBI:143788"/>
        <dbReference type="ChEBI" id="CHEBI:456216"/>
        <dbReference type="EC" id="6.3.4.13"/>
    </reaction>
</comment>
<dbReference type="SMART" id="SM01209">
    <property type="entry name" value="GARS_A"/>
    <property type="match status" value="1"/>
</dbReference>
<evidence type="ECO:0000313" key="14">
    <source>
        <dbReference type="Proteomes" id="UP000215214"/>
    </source>
</evidence>
<evidence type="ECO:0000256" key="9">
    <source>
        <dbReference type="ARBA" id="ARBA00042864"/>
    </source>
</evidence>
<dbReference type="EMBL" id="LT899436">
    <property type="protein sequence ID" value="SNR17706.1"/>
    <property type="molecule type" value="Genomic_DNA"/>
</dbReference>
<dbReference type="Gene3D" id="3.30.470.20">
    <property type="entry name" value="ATP-grasp fold, B domain"/>
    <property type="match status" value="1"/>
</dbReference>
<comment type="similarity">
    <text evidence="7 10">Belongs to the GARS family.</text>
</comment>
<dbReference type="InterPro" id="IPR000115">
    <property type="entry name" value="PRibGlycinamide_synth"/>
</dbReference>
<keyword evidence="14" id="KW-1185">Reference proteome</keyword>
<dbReference type="SUPFAM" id="SSF51246">
    <property type="entry name" value="Rudiment single hybrid motif"/>
    <property type="match status" value="1"/>
</dbReference>
<dbReference type="NCBIfam" id="TIGR00877">
    <property type="entry name" value="purD"/>
    <property type="match status" value="1"/>
</dbReference>
<evidence type="ECO:0000256" key="7">
    <source>
        <dbReference type="ARBA" id="ARBA00038345"/>
    </source>
</evidence>
<dbReference type="AlphaFoldDB" id="A0A238UFD7"/>
<dbReference type="RefSeq" id="WP_095074894.1">
    <property type="nucleotide sequence ID" value="NZ_LT899436.1"/>
</dbReference>
<evidence type="ECO:0000313" key="13">
    <source>
        <dbReference type="EMBL" id="SNR17706.1"/>
    </source>
</evidence>
<dbReference type="PROSITE" id="PS50975">
    <property type="entry name" value="ATP_GRASP"/>
    <property type="match status" value="1"/>
</dbReference>
<feature type="domain" description="ATP-grasp" evidence="12">
    <location>
        <begin position="111"/>
        <end position="319"/>
    </location>
</feature>
<dbReference type="InterPro" id="IPR020560">
    <property type="entry name" value="PRibGlycinamide_synth_C-dom"/>
</dbReference>
<dbReference type="HAMAP" id="MF_00138">
    <property type="entry name" value="GARS"/>
    <property type="match status" value="1"/>
</dbReference>
<keyword evidence="6 11" id="KW-0067">ATP-binding</keyword>
<dbReference type="EC" id="6.3.4.13" evidence="2 10"/>
<comment type="pathway">
    <text evidence="1 10">Purine metabolism; IMP biosynthesis via de novo pathway; N(1)-(5-phospho-D-ribosyl)glycinamide from 5-phospho-alpha-D-ribose 1-diphosphate: step 2/2.</text>
</comment>
<evidence type="ECO:0000256" key="8">
    <source>
        <dbReference type="ARBA" id="ARBA00042242"/>
    </source>
</evidence>
<evidence type="ECO:0000256" key="6">
    <source>
        <dbReference type="ARBA" id="ARBA00022840"/>
    </source>
</evidence>
<dbReference type="Gene3D" id="3.90.600.10">
    <property type="entry name" value="Phosphoribosylglycinamide synthetase, C-terminal domain"/>
    <property type="match status" value="1"/>
</dbReference>
<dbReference type="PANTHER" id="PTHR43472:SF1">
    <property type="entry name" value="PHOSPHORIBOSYLAMINE--GLYCINE LIGASE, CHLOROPLASTIC"/>
    <property type="match status" value="1"/>
</dbReference>
<dbReference type="Proteomes" id="UP000215214">
    <property type="component" value="Chromosome TJEJU"/>
</dbReference>
<protein>
    <recommendedName>
        <fullName evidence="2 10">Phosphoribosylamine--glycine ligase</fullName>
        <ecNumber evidence="2 10">6.3.4.13</ecNumber>
    </recommendedName>
    <alternativeName>
        <fullName evidence="10">GARS</fullName>
    </alternativeName>
    <alternativeName>
        <fullName evidence="8 10">Glycinamide ribonucleotide synthetase</fullName>
    </alternativeName>
    <alternativeName>
        <fullName evidence="9 10">Phosphoribosylglycinamide synthetase</fullName>
    </alternativeName>
</protein>
<dbReference type="Gene3D" id="3.30.1490.20">
    <property type="entry name" value="ATP-grasp fold, A domain"/>
    <property type="match status" value="1"/>
</dbReference>
<dbReference type="GO" id="GO:0046872">
    <property type="term" value="F:metal ion binding"/>
    <property type="evidence" value="ECO:0007669"/>
    <property type="project" value="InterPro"/>
</dbReference>
<dbReference type="GO" id="GO:0005524">
    <property type="term" value="F:ATP binding"/>
    <property type="evidence" value="ECO:0007669"/>
    <property type="project" value="UniProtKB-UniRule"/>
</dbReference>
<evidence type="ECO:0000256" key="11">
    <source>
        <dbReference type="PROSITE-ProRule" id="PRU00409"/>
    </source>
</evidence>
<dbReference type="FunFam" id="3.90.600.10:FF:000001">
    <property type="entry name" value="Trifunctional purine biosynthetic protein adenosine-3"/>
    <property type="match status" value="1"/>
</dbReference>
<evidence type="ECO:0000256" key="5">
    <source>
        <dbReference type="ARBA" id="ARBA00022755"/>
    </source>
</evidence>
<dbReference type="InterPro" id="IPR020562">
    <property type="entry name" value="PRibGlycinamide_synth_N"/>
</dbReference>
<evidence type="ECO:0000256" key="10">
    <source>
        <dbReference type="HAMAP-Rule" id="MF_00138"/>
    </source>
</evidence>
<dbReference type="SMART" id="SM01210">
    <property type="entry name" value="GARS_C"/>
    <property type="match status" value="1"/>
</dbReference>
<keyword evidence="5 10" id="KW-0658">Purine biosynthesis</keyword>
<dbReference type="Gene3D" id="3.40.50.20">
    <property type="match status" value="1"/>
</dbReference>
<gene>
    <name evidence="10 13" type="primary">purD</name>
    <name evidence="13" type="ORF">TJEJU_4084</name>
</gene>
<proteinExistence type="inferred from homology"/>